<dbReference type="GO" id="GO:0043171">
    <property type="term" value="P:peptide catabolic process"/>
    <property type="evidence" value="ECO:0007669"/>
    <property type="project" value="TreeGrafter"/>
</dbReference>
<keyword evidence="4" id="KW-0378">Hydrolase</keyword>
<keyword evidence="6" id="KW-0482">Metalloprotease</keyword>
<evidence type="ECO:0000313" key="11">
    <source>
        <dbReference type="EMBL" id="KFH47887.1"/>
    </source>
</evidence>
<comment type="caution">
    <text evidence="11">The sequence shown here is derived from an EMBL/GenBank/DDBJ whole genome shotgun (WGS) entry which is preliminary data.</text>
</comment>
<keyword evidence="3" id="KW-0479">Metal-binding</keyword>
<keyword evidence="5" id="KW-0862">Zinc</keyword>
<feature type="domain" description="Coenzyme PQQ synthesis protein F-like C-terminal lobe" evidence="10">
    <location>
        <begin position="800"/>
        <end position="898"/>
    </location>
</feature>
<feature type="domain" description="Peptidase M16 middle/third" evidence="9">
    <location>
        <begin position="405"/>
        <end position="693"/>
    </location>
</feature>
<proteinExistence type="inferred from homology"/>
<dbReference type="PANTHER" id="PTHR43690:SF18">
    <property type="entry name" value="INSULIN-DEGRADING ENZYME-RELATED"/>
    <property type="match status" value="1"/>
</dbReference>
<dbReference type="SUPFAM" id="SSF63411">
    <property type="entry name" value="LuxS/MPP-like metallohydrolase"/>
    <property type="match status" value="4"/>
</dbReference>
<dbReference type="GO" id="GO:0005739">
    <property type="term" value="C:mitochondrion"/>
    <property type="evidence" value="ECO:0007669"/>
    <property type="project" value="TreeGrafter"/>
</dbReference>
<evidence type="ECO:0000259" key="10">
    <source>
        <dbReference type="Pfam" id="PF22456"/>
    </source>
</evidence>
<dbReference type="AlphaFoldDB" id="A0A086TEV5"/>
<reference evidence="12" key="1">
    <citation type="journal article" date="2014" name="Genome Announc.">
        <title>Genome sequence and annotation of Acremonium chrysogenum, producer of the beta-lactam antibiotic cephalosporin C.</title>
        <authorList>
            <person name="Terfehr D."/>
            <person name="Dahlmann T.A."/>
            <person name="Specht T."/>
            <person name="Zadra I."/>
            <person name="Kuernsteiner H."/>
            <person name="Kueck U."/>
        </authorList>
    </citation>
    <scope>NUCLEOTIDE SEQUENCE [LARGE SCALE GENOMIC DNA]</scope>
    <source>
        <strain evidence="12">ATCC 11550 / CBS 779.69 / DSM 880 / IAM 14645 / JCM 23072 / IMI 49137</strain>
    </source>
</reference>
<protein>
    <submittedName>
        <fullName evidence="11">Putative zinc protease-like protein</fullName>
    </submittedName>
</protein>
<dbReference type="GO" id="GO:0004222">
    <property type="term" value="F:metalloendopeptidase activity"/>
    <property type="evidence" value="ECO:0007669"/>
    <property type="project" value="TreeGrafter"/>
</dbReference>
<dbReference type="EMBL" id="JPKY01000006">
    <property type="protein sequence ID" value="KFH47887.1"/>
    <property type="molecule type" value="Genomic_DNA"/>
</dbReference>
<dbReference type="Pfam" id="PF22456">
    <property type="entry name" value="PqqF-like_C_4"/>
    <property type="match status" value="1"/>
</dbReference>
<evidence type="ECO:0000259" key="8">
    <source>
        <dbReference type="Pfam" id="PF05193"/>
    </source>
</evidence>
<dbReference type="Pfam" id="PF05193">
    <property type="entry name" value="Peptidase_M16_C"/>
    <property type="match status" value="1"/>
</dbReference>
<accession>A0A086TEV5</accession>
<evidence type="ECO:0000256" key="5">
    <source>
        <dbReference type="ARBA" id="ARBA00022833"/>
    </source>
</evidence>
<dbReference type="FunFam" id="3.30.830.10:FF:000004">
    <property type="entry name" value="Putative insulin-degrading enzyme"/>
    <property type="match status" value="1"/>
</dbReference>
<keyword evidence="2 11" id="KW-0645">Protease</keyword>
<dbReference type="Proteomes" id="UP000029964">
    <property type="component" value="Unassembled WGS sequence"/>
</dbReference>
<feature type="domain" description="Peptidase M16 N-terminal" evidence="7">
    <location>
        <begin position="44"/>
        <end position="192"/>
    </location>
</feature>
<dbReference type="STRING" id="857340.A0A086TEV5"/>
<feature type="domain" description="Peptidase M16 C-terminal" evidence="8">
    <location>
        <begin position="219"/>
        <end position="398"/>
    </location>
</feature>
<dbReference type="InterPro" id="IPR007863">
    <property type="entry name" value="Peptidase_M16_C"/>
</dbReference>
<dbReference type="GO" id="GO:0051603">
    <property type="term" value="P:proteolysis involved in protein catabolic process"/>
    <property type="evidence" value="ECO:0007669"/>
    <property type="project" value="TreeGrafter"/>
</dbReference>
<evidence type="ECO:0000259" key="7">
    <source>
        <dbReference type="Pfam" id="PF00675"/>
    </source>
</evidence>
<comment type="similarity">
    <text evidence="1">Belongs to the peptidase M16 family.</text>
</comment>
<dbReference type="FunFam" id="3.30.830.10:FF:000003">
    <property type="entry name" value="Insulin-degrading enzyme"/>
    <property type="match status" value="1"/>
</dbReference>
<name>A0A086TEV5_HAPC1</name>
<evidence type="ECO:0000259" key="9">
    <source>
        <dbReference type="Pfam" id="PF16187"/>
    </source>
</evidence>
<dbReference type="GO" id="GO:0005829">
    <property type="term" value="C:cytosol"/>
    <property type="evidence" value="ECO:0007669"/>
    <property type="project" value="TreeGrafter"/>
</dbReference>
<evidence type="ECO:0000256" key="6">
    <source>
        <dbReference type="ARBA" id="ARBA00023049"/>
    </source>
</evidence>
<dbReference type="PANTHER" id="PTHR43690">
    <property type="entry name" value="NARDILYSIN"/>
    <property type="match status" value="1"/>
</dbReference>
<organism evidence="11 12">
    <name type="scientific">Hapsidospora chrysogenum (strain ATCC 11550 / CBS 779.69 / DSM 880 / IAM 14645 / JCM 23072 / IMI 49137)</name>
    <name type="common">Acremonium chrysogenum</name>
    <dbReference type="NCBI Taxonomy" id="857340"/>
    <lineage>
        <taxon>Eukaryota</taxon>
        <taxon>Fungi</taxon>
        <taxon>Dikarya</taxon>
        <taxon>Ascomycota</taxon>
        <taxon>Pezizomycotina</taxon>
        <taxon>Sordariomycetes</taxon>
        <taxon>Hypocreomycetidae</taxon>
        <taxon>Hypocreales</taxon>
        <taxon>Bionectriaceae</taxon>
        <taxon>Hapsidospora</taxon>
    </lineage>
</organism>
<dbReference type="GO" id="GO:0046872">
    <property type="term" value="F:metal ion binding"/>
    <property type="evidence" value="ECO:0007669"/>
    <property type="project" value="UniProtKB-KW"/>
</dbReference>
<keyword evidence="12" id="KW-1185">Reference proteome</keyword>
<dbReference type="InterPro" id="IPR032632">
    <property type="entry name" value="Peptidase_M16_M"/>
</dbReference>
<dbReference type="InterPro" id="IPR050626">
    <property type="entry name" value="Peptidase_M16"/>
</dbReference>
<gene>
    <name evidence="11" type="ORF">ACRE_012750</name>
</gene>
<dbReference type="HOGENOM" id="CLU_004639_1_2_1"/>
<dbReference type="InterPro" id="IPR011765">
    <property type="entry name" value="Pept_M16_N"/>
</dbReference>
<dbReference type="InterPro" id="IPR054734">
    <property type="entry name" value="PqqF-like_C_4"/>
</dbReference>
<sequence length="1067" mass="121127">MRPSEFPASAPGPGAVLLTDNLEKPSLDNRNYRVIRLPNELEALLVHDPETDKASAALDVNVGNFSDEDGMPGMAHAVEHLLFMGTKKFPVENEYGSYLSANSGSSNAYTASTSTNYYFEVAAKPADDQNPTEDNPSPLRGALDRFSQFFIEPLFLPSTLDRELRAVDSENKKNLQNDVWRLSQLDKSLSNPNHPYCHFSTGNLDVLKIEPEAEGINVRDKFIEFHDKHYSANRMKLVILGRESLDVLQKWAEEFFSGIVNKKLPQNRWEDETPFRESELGTQCFAKPVMDSRELNLVFPFLDEEHLYESQPSRYISHLIGHEGPGSIMSYIKSKGLANSLSAGAYSICPGSPGFFDITVRLTEDGLKQYPEIVKVIFQYVSLLRESPPQKWIFEEQQGMADVDFKFKQKTPASRFTSRTSALMQKPMPREWLLSGQSRLRQFDPKAIEEGLAKICPENMRLIVVSQKFPGDWDKKEKWYGTEYRYEKLPESQMAEFRAALDSPSDKRLAELHLPHKNNFIPNELEVEKKEVSQPALSPRLLRNDGLARTWWKKDDTFWVPKASVIVSLKSPITYASAENVVKARIFTELVRDALEEYAYDAELAGLQYTVSLGSRGLLLDISGYNDKLPVLLQQVASTMRDLDIKEERFEVIKERATRGYSNWQLNSAYQQVGNYLNCLISEREYLMEELAAELPNVTCDSIRLFQKQVLSQMYMETFTHGNLHKEDALKITNILESTLKARPLPRSQVPIVRSLLLPPGANYIYNKTLKDPANVNHCVETWLYVGDRADCDLRAKTLLLDQIAHEPAFDQLRTKEQLGYIVFTSIRNFSTTCGFRILIQSERTPEYLDTRIEAFLVQLGDIIDKMSDADFEGHKRSLIIKRLEKPKNLDQESTRHWNQISGEYYEFESAQNDAAHVKPLTKADIQEFYKTFVSPSSASRARISVHLHARGAGELDTKIMEVLRKASLEDVPAEQRQSLDLLEKYLKEEAKLAEGKISAILDQAKEHGLKPAAPNAESVSMVDGAAAVNKATEITDIRRFKSGLLASLGPRPVKDLSEYEDIDSKL</sequence>
<evidence type="ECO:0000256" key="2">
    <source>
        <dbReference type="ARBA" id="ARBA00022670"/>
    </source>
</evidence>
<evidence type="ECO:0000256" key="4">
    <source>
        <dbReference type="ARBA" id="ARBA00022801"/>
    </source>
</evidence>
<dbReference type="OrthoDB" id="952271at2759"/>
<dbReference type="FunFam" id="3.30.830.10:FF:000005">
    <property type="entry name" value="nardilysin isoform X1"/>
    <property type="match status" value="1"/>
</dbReference>
<dbReference type="Gene3D" id="3.30.830.10">
    <property type="entry name" value="Metalloenzyme, LuxS/M16 peptidase-like"/>
    <property type="match status" value="4"/>
</dbReference>
<dbReference type="Pfam" id="PF16187">
    <property type="entry name" value="Peptidase_M16_M"/>
    <property type="match status" value="1"/>
</dbReference>
<dbReference type="InterPro" id="IPR011249">
    <property type="entry name" value="Metalloenz_LuxS/M16"/>
</dbReference>
<evidence type="ECO:0000256" key="1">
    <source>
        <dbReference type="ARBA" id="ARBA00007261"/>
    </source>
</evidence>
<evidence type="ECO:0000313" key="12">
    <source>
        <dbReference type="Proteomes" id="UP000029964"/>
    </source>
</evidence>
<dbReference type="Pfam" id="PF00675">
    <property type="entry name" value="Peptidase_M16"/>
    <property type="match status" value="1"/>
</dbReference>
<evidence type="ECO:0000256" key="3">
    <source>
        <dbReference type="ARBA" id="ARBA00022723"/>
    </source>
</evidence>
<dbReference type="MEROPS" id="M16.008"/>